<evidence type="ECO:0000313" key="2">
    <source>
        <dbReference type="Proteomes" id="UP000069940"/>
    </source>
</evidence>
<organism evidence="1 2">
    <name type="scientific">Aedes albopictus</name>
    <name type="common">Asian tiger mosquito</name>
    <name type="synonym">Stegomyia albopicta</name>
    <dbReference type="NCBI Taxonomy" id="7160"/>
    <lineage>
        <taxon>Eukaryota</taxon>
        <taxon>Metazoa</taxon>
        <taxon>Ecdysozoa</taxon>
        <taxon>Arthropoda</taxon>
        <taxon>Hexapoda</taxon>
        <taxon>Insecta</taxon>
        <taxon>Pterygota</taxon>
        <taxon>Neoptera</taxon>
        <taxon>Endopterygota</taxon>
        <taxon>Diptera</taxon>
        <taxon>Nematocera</taxon>
        <taxon>Culicoidea</taxon>
        <taxon>Culicidae</taxon>
        <taxon>Culicinae</taxon>
        <taxon>Aedini</taxon>
        <taxon>Aedes</taxon>
        <taxon>Stegomyia</taxon>
    </lineage>
</organism>
<keyword evidence="2" id="KW-1185">Reference proteome</keyword>
<dbReference type="RefSeq" id="XP_062707330.1">
    <property type="nucleotide sequence ID" value="XM_062851346.1"/>
</dbReference>
<protein>
    <submittedName>
        <fullName evidence="1">Uncharacterized protein</fullName>
    </submittedName>
</protein>
<reference evidence="2" key="1">
    <citation type="journal article" date="2015" name="Proc. Natl. Acad. Sci. U.S.A.">
        <title>Genome sequence of the Asian Tiger mosquito, Aedes albopictus, reveals insights into its biology, genetics, and evolution.</title>
        <authorList>
            <person name="Chen X.G."/>
            <person name="Jiang X."/>
            <person name="Gu J."/>
            <person name="Xu M."/>
            <person name="Wu Y."/>
            <person name="Deng Y."/>
            <person name="Zhang C."/>
            <person name="Bonizzoni M."/>
            <person name="Dermauw W."/>
            <person name="Vontas J."/>
            <person name="Armbruster P."/>
            <person name="Huang X."/>
            <person name="Yang Y."/>
            <person name="Zhang H."/>
            <person name="He W."/>
            <person name="Peng H."/>
            <person name="Liu Y."/>
            <person name="Wu K."/>
            <person name="Chen J."/>
            <person name="Lirakis M."/>
            <person name="Topalis P."/>
            <person name="Van Leeuwen T."/>
            <person name="Hall A.B."/>
            <person name="Jiang X."/>
            <person name="Thorpe C."/>
            <person name="Mueller R.L."/>
            <person name="Sun C."/>
            <person name="Waterhouse R.M."/>
            <person name="Yan G."/>
            <person name="Tu Z.J."/>
            <person name="Fang X."/>
            <person name="James A.A."/>
        </authorList>
    </citation>
    <scope>NUCLEOTIDE SEQUENCE [LARGE SCALE GENOMIC DNA]</scope>
    <source>
        <strain evidence="2">Foshan</strain>
    </source>
</reference>
<sequence>MYHQRDAHDWIRTILVTISIHINPSKPADMRSSFILAFHLTLNVLASNKTWYMGFPDKRPFTVHTTRFLCAGHPNYTIVEQCKLKLHRNKPSAITFRATFLKPLEPVVGSMKIWYKTNVNIWRPLLGIDEWNHACDFLTAKYEDLDLMQKIYRRSLKHMLPHLDVRCPLQQGATGTTWPY</sequence>
<dbReference type="GeneID" id="109401081"/>
<proteinExistence type="predicted"/>
<accession>A0ABM1Z2T2</accession>
<name>A0ABM1Z2T2_AEDAL</name>
<reference evidence="1" key="2">
    <citation type="submission" date="2025-05" db="UniProtKB">
        <authorList>
            <consortium name="EnsemblMetazoa"/>
        </authorList>
    </citation>
    <scope>IDENTIFICATION</scope>
    <source>
        <strain evidence="1">Foshan</strain>
    </source>
</reference>
<dbReference type="Proteomes" id="UP000069940">
    <property type="component" value="Unassembled WGS sequence"/>
</dbReference>
<dbReference type="EnsemblMetazoa" id="AALFPA23_014478.R21053">
    <property type="protein sequence ID" value="AALFPA23_014478.P21053"/>
    <property type="gene ID" value="AALFPA23_014478"/>
</dbReference>
<evidence type="ECO:0000313" key="1">
    <source>
        <dbReference type="EnsemblMetazoa" id="AALFPA23_014478.P21053"/>
    </source>
</evidence>